<reference evidence="1 2" key="1">
    <citation type="submission" date="2019-02" db="EMBL/GenBank/DDBJ databases">
        <title>Deep-cultivation of Planctomycetes and their phenomic and genomic characterization uncovers novel biology.</title>
        <authorList>
            <person name="Wiegand S."/>
            <person name="Jogler M."/>
            <person name="Boedeker C."/>
            <person name="Pinto D."/>
            <person name="Vollmers J."/>
            <person name="Rivas-Marin E."/>
            <person name="Kohn T."/>
            <person name="Peeters S.H."/>
            <person name="Heuer A."/>
            <person name="Rast P."/>
            <person name="Oberbeckmann S."/>
            <person name="Bunk B."/>
            <person name="Jeske O."/>
            <person name="Meyerdierks A."/>
            <person name="Storesund J.E."/>
            <person name="Kallscheuer N."/>
            <person name="Luecker S."/>
            <person name="Lage O.M."/>
            <person name="Pohl T."/>
            <person name="Merkel B.J."/>
            <person name="Hornburger P."/>
            <person name="Mueller R.-W."/>
            <person name="Bruemmer F."/>
            <person name="Labrenz M."/>
            <person name="Spormann A.M."/>
            <person name="Op Den Camp H."/>
            <person name="Overmann J."/>
            <person name="Amann R."/>
            <person name="Jetten M.S.M."/>
            <person name="Mascher T."/>
            <person name="Medema M.H."/>
            <person name="Devos D.P."/>
            <person name="Kaster A.-K."/>
            <person name="Ovreas L."/>
            <person name="Rohde M."/>
            <person name="Galperin M.Y."/>
            <person name="Jogler C."/>
        </authorList>
    </citation>
    <scope>NUCLEOTIDE SEQUENCE [LARGE SCALE GENOMIC DNA]</scope>
    <source>
        <strain evidence="1 2">KOR34</strain>
    </source>
</reference>
<comment type="caution">
    <text evidence="1">The sequence shown here is derived from an EMBL/GenBank/DDBJ whole genome shotgun (WGS) entry which is preliminary data.</text>
</comment>
<proteinExistence type="predicted"/>
<sequence length="481" mass="52575">MTAHKKQRDFCGRTRREFVWETGCGFGAAALTGMLAKDGLARTAGENPLAPEPPKVAGTAKSVIFLFMYGGPSHIDTFDYKPSMVGMDGKTIAVKTFGRGGHKNEGRIVEPRWKFQQRGECGKWVSDLYPHLGGCVDDIAFLHSMTAESPIHGSAMLMMNSGKLQSGSPAMGSWVNYGLGSVNENLPGFVVMLDETGGPISGAKNWASGYMPASYAGTVFRAEGSPINDLHLPGGVTRPMQRDVLDSLRRLNERHLAMRPDNTDLSSRISSYELAFKMQQEAPETVDLSQETEATREMYGLNDKETNPFGTRCLLARRMVERGVRFIQVYSGGAHNDDNWDAHGDLIKNHGRLAKATDQPIAALLKDLKQRGLLDETLVVWGGEFGRQPTAEYAVGTGRDHNSYGFTMWMAGGGIKGGISVGSTDEIGARAVEDPYHVKRLHATVLQQLGLDPNGLTYFFRGLDQKLVGVEHTEPIHEIIA</sequence>
<evidence type="ECO:0000313" key="1">
    <source>
        <dbReference type="EMBL" id="TWT38030.1"/>
    </source>
</evidence>
<dbReference type="InterPro" id="IPR017850">
    <property type="entry name" value="Alkaline_phosphatase_core_sf"/>
</dbReference>
<dbReference type="AlphaFoldDB" id="A0A5C5VJC7"/>
<dbReference type="SUPFAM" id="SSF53649">
    <property type="entry name" value="Alkaline phosphatase-like"/>
    <property type="match status" value="1"/>
</dbReference>
<name>A0A5C5VJC7_9BACT</name>
<protein>
    <recommendedName>
        <fullName evidence="3">DUF1501 domain-containing protein</fullName>
    </recommendedName>
</protein>
<organism evidence="1 2">
    <name type="scientific">Posidoniimonas corsicana</name>
    <dbReference type="NCBI Taxonomy" id="1938618"/>
    <lineage>
        <taxon>Bacteria</taxon>
        <taxon>Pseudomonadati</taxon>
        <taxon>Planctomycetota</taxon>
        <taxon>Planctomycetia</taxon>
        <taxon>Pirellulales</taxon>
        <taxon>Lacipirellulaceae</taxon>
        <taxon>Posidoniimonas</taxon>
    </lineage>
</organism>
<dbReference type="RefSeq" id="WP_146565323.1">
    <property type="nucleotide sequence ID" value="NZ_SIHJ01000001.1"/>
</dbReference>
<dbReference type="Pfam" id="PF07394">
    <property type="entry name" value="DUF1501"/>
    <property type="match status" value="1"/>
</dbReference>
<gene>
    <name evidence="1" type="ORF">KOR34_29980</name>
</gene>
<keyword evidence="2" id="KW-1185">Reference proteome</keyword>
<dbReference type="OrthoDB" id="127333at2"/>
<evidence type="ECO:0000313" key="2">
    <source>
        <dbReference type="Proteomes" id="UP000316714"/>
    </source>
</evidence>
<accession>A0A5C5VJC7</accession>
<evidence type="ECO:0008006" key="3">
    <source>
        <dbReference type="Google" id="ProtNLM"/>
    </source>
</evidence>
<dbReference type="EMBL" id="SIHJ01000001">
    <property type="protein sequence ID" value="TWT38030.1"/>
    <property type="molecule type" value="Genomic_DNA"/>
</dbReference>
<dbReference type="PANTHER" id="PTHR43737">
    <property type="entry name" value="BLL7424 PROTEIN"/>
    <property type="match status" value="1"/>
</dbReference>
<dbReference type="Proteomes" id="UP000316714">
    <property type="component" value="Unassembled WGS sequence"/>
</dbReference>
<dbReference type="InterPro" id="IPR010869">
    <property type="entry name" value="DUF1501"/>
</dbReference>
<dbReference type="PANTHER" id="PTHR43737:SF1">
    <property type="entry name" value="DUF1501 DOMAIN-CONTAINING PROTEIN"/>
    <property type="match status" value="1"/>
</dbReference>